<keyword evidence="7" id="KW-1133">Transmembrane helix</keyword>
<keyword evidence="2 5" id="KW-0479">Metal-binding</keyword>
<evidence type="ECO:0000256" key="5">
    <source>
        <dbReference type="PIRSR" id="PIRSR602401-1"/>
    </source>
</evidence>
<dbReference type="PRINTS" id="PR00385">
    <property type="entry name" value="P450"/>
</dbReference>
<dbReference type="InterPro" id="IPR001128">
    <property type="entry name" value="Cyt_P450"/>
</dbReference>
<proteinExistence type="inferred from homology"/>
<name>A0AA39L7K5_SARSR</name>
<dbReference type="PANTHER" id="PTHR46300">
    <property type="entry name" value="P450, PUTATIVE (EUROFUNG)-RELATED-RELATED"/>
    <property type="match status" value="1"/>
</dbReference>
<evidence type="ECO:0000256" key="2">
    <source>
        <dbReference type="ARBA" id="ARBA00022723"/>
    </source>
</evidence>
<protein>
    <recommendedName>
        <fullName evidence="10">3-hydroxyphenylacetate 6-hydroxylase</fullName>
    </recommendedName>
</protein>
<keyword evidence="7" id="KW-0812">Transmembrane</keyword>
<evidence type="ECO:0008006" key="10">
    <source>
        <dbReference type="Google" id="ProtNLM"/>
    </source>
</evidence>
<comment type="similarity">
    <text evidence="1 6">Belongs to the cytochrome P450 family.</text>
</comment>
<dbReference type="PROSITE" id="PS00086">
    <property type="entry name" value="CYTOCHROME_P450"/>
    <property type="match status" value="1"/>
</dbReference>
<evidence type="ECO:0000256" key="4">
    <source>
        <dbReference type="ARBA" id="ARBA00023004"/>
    </source>
</evidence>
<dbReference type="EMBL" id="JAPDFR010000004">
    <property type="protein sequence ID" value="KAK0387062.1"/>
    <property type="molecule type" value="Genomic_DNA"/>
</dbReference>
<dbReference type="Proteomes" id="UP001175261">
    <property type="component" value="Unassembled WGS sequence"/>
</dbReference>
<feature type="binding site" description="axial binding residue" evidence="5">
    <location>
        <position position="470"/>
    </location>
    <ligand>
        <name>heme</name>
        <dbReference type="ChEBI" id="CHEBI:30413"/>
    </ligand>
    <ligandPart>
        <name>Fe</name>
        <dbReference type="ChEBI" id="CHEBI:18248"/>
    </ligandPart>
</feature>
<dbReference type="Gene3D" id="1.10.630.10">
    <property type="entry name" value="Cytochrome P450"/>
    <property type="match status" value="1"/>
</dbReference>
<dbReference type="GO" id="GO:0020037">
    <property type="term" value="F:heme binding"/>
    <property type="evidence" value="ECO:0007669"/>
    <property type="project" value="InterPro"/>
</dbReference>
<dbReference type="InterPro" id="IPR002401">
    <property type="entry name" value="Cyt_P450_E_grp-I"/>
</dbReference>
<evidence type="ECO:0000256" key="3">
    <source>
        <dbReference type="ARBA" id="ARBA00023002"/>
    </source>
</evidence>
<gene>
    <name evidence="8" type="ORF">NLU13_5375</name>
</gene>
<dbReference type="GO" id="GO:0004497">
    <property type="term" value="F:monooxygenase activity"/>
    <property type="evidence" value="ECO:0007669"/>
    <property type="project" value="UniProtKB-KW"/>
</dbReference>
<dbReference type="AlphaFoldDB" id="A0AA39L7K5"/>
<comment type="caution">
    <text evidence="8">The sequence shown here is derived from an EMBL/GenBank/DDBJ whole genome shotgun (WGS) entry which is preliminary data.</text>
</comment>
<accession>A0AA39L7K5</accession>
<reference evidence="8" key="1">
    <citation type="submission" date="2022-10" db="EMBL/GenBank/DDBJ databases">
        <title>Determination and structural analysis of whole genome sequence of Sarocladium strictum F4-1.</title>
        <authorList>
            <person name="Hu L."/>
            <person name="Jiang Y."/>
        </authorList>
    </citation>
    <scope>NUCLEOTIDE SEQUENCE</scope>
    <source>
        <strain evidence="8">F4-1</strain>
    </source>
</reference>
<evidence type="ECO:0000313" key="8">
    <source>
        <dbReference type="EMBL" id="KAK0387062.1"/>
    </source>
</evidence>
<dbReference type="GO" id="GO:0005506">
    <property type="term" value="F:iron ion binding"/>
    <property type="evidence" value="ECO:0007669"/>
    <property type="project" value="InterPro"/>
</dbReference>
<comment type="cofactor">
    <cofactor evidence="5">
        <name>heme</name>
        <dbReference type="ChEBI" id="CHEBI:30413"/>
    </cofactor>
</comment>
<dbReference type="PANTHER" id="PTHR46300:SF9">
    <property type="entry name" value="P450, PUTATIVE-RELATED"/>
    <property type="match status" value="1"/>
</dbReference>
<keyword evidence="9" id="KW-1185">Reference proteome</keyword>
<dbReference type="InterPro" id="IPR050364">
    <property type="entry name" value="Cytochrome_P450_fung"/>
</dbReference>
<keyword evidence="6" id="KW-0503">Monooxygenase</keyword>
<organism evidence="8 9">
    <name type="scientific">Sarocladium strictum</name>
    <name type="common">Black bundle disease fungus</name>
    <name type="synonym">Acremonium strictum</name>
    <dbReference type="NCBI Taxonomy" id="5046"/>
    <lineage>
        <taxon>Eukaryota</taxon>
        <taxon>Fungi</taxon>
        <taxon>Dikarya</taxon>
        <taxon>Ascomycota</taxon>
        <taxon>Pezizomycotina</taxon>
        <taxon>Sordariomycetes</taxon>
        <taxon>Hypocreomycetidae</taxon>
        <taxon>Hypocreales</taxon>
        <taxon>Sarocladiaceae</taxon>
        <taxon>Sarocladium</taxon>
    </lineage>
</organism>
<dbReference type="InterPro" id="IPR017972">
    <property type="entry name" value="Cyt_P450_CS"/>
</dbReference>
<evidence type="ECO:0000256" key="6">
    <source>
        <dbReference type="RuleBase" id="RU000461"/>
    </source>
</evidence>
<dbReference type="GO" id="GO:0016705">
    <property type="term" value="F:oxidoreductase activity, acting on paired donors, with incorporation or reduction of molecular oxygen"/>
    <property type="evidence" value="ECO:0007669"/>
    <property type="project" value="InterPro"/>
</dbReference>
<keyword evidence="4 5" id="KW-0408">Iron</keyword>
<dbReference type="PRINTS" id="PR00463">
    <property type="entry name" value="EP450I"/>
</dbReference>
<sequence length="544" mass="60382">MATFPLLQNSAFAALPSLKVVASYAIISLFTITTIYLVQNEIYRYTRRIKKLPGPRGWPVVGNLFQKKSDEIPAETYRKWATTYGPVFQIQLGNTTAVVVNTADAARKLFVTNRTGMMSRPIFYVLHKKVSKAVASIGTSPWDESCRRRRKLAAAALNRPRVESYAPILNLESREFLRDLLSVLSKGPGDDGDVDFRPAVQKFALNLSLTLNYGTRVSSANALHEDPLMAEIIQVESAVSRFRDTSRNYANYIPILRYWEPVAAVLRIGSSPAGYASDIGRRRLAYNDVLLDRLKDQVAKGEDKPCIQGVVLRDPESATLTREELISVSLSMMAGADSNQPTLSWAILLLAHRQDVQDKAFQAIKECGVLDSPSDAYAATHVAYIEAFTREISRYFAVLKLALPKATYTDVEWQGATIPANTLVFLNSWAINRDPTLFTDADVFAPERWLPGSPDHQAHQYAFGIGGRMCVASLLAQTALYTVFLHLIAHFHILPAQGSTSEEIHPLLGLKGRSFVATPRGYKARFIPRNESALKAFIDGSQNP</sequence>
<keyword evidence="3 6" id="KW-0560">Oxidoreductase</keyword>
<dbReference type="InterPro" id="IPR036396">
    <property type="entry name" value="Cyt_P450_sf"/>
</dbReference>
<keyword evidence="5 6" id="KW-0349">Heme</keyword>
<dbReference type="SUPFAM" id="SSF48264">
    <property type="entry name" value="Cytochrome P450"/>
    <property type="match status" value="1"/>
</dbReference>
<dbReference type="Pfam" id="PF00067">
    <property type="entry name" value="p450"/>
    <property type="match status" value="1"/>
</dbReference>
<keyword evidence="7" id="KW-0472">Membrane</keyword>
<feature type="transmembrane region" description="Helical" evidence="7">
    <location>
        <begin position="20"/>
        <end position="38"/>
    </location>
</feature>
<evidence type="ECO:0000256" key="7">
    <source>
        <dbReference type="SAM" id="Phobius"/>
    </source>
</evidence>
<evidence type="ECO:0000313" key="9">
    <source>
        <dbReference type="Proteomes" id="UP001175261"/>
    </source>
</evidence>
<evidence type="ECO:0000256" key="1">
    <source>
        <dbReference type="ARBA" id="ARBA00010617"/>
    </source>
</evidence>